<gene>
    <name evidence="2" type="ORF">TIFTF001_055776</name>
</gene>
<proteinExistence type="predicted"/>
<evidence type="ECO:0000313" key="2">
    <source>
        <dbReference type="EMBL" id="GMN74185.1"/>
    </source>
</evidence>
<dbReference type="AlphaFoldDB" id="A0AA88EIU8"/>
<name>A0AA88EIU8_FICCA</name>
<dbReference type="Gene3D" id="3.30.420.10">
    <property type="entry name" value="Ribonuclease H-like superfamily/Ribonuclease H"/>
    <property type="match status" value="1"/>
</dbReference>
<dbReference type="PANTHER" id="PTHR47723:SF21">
    <property type="entry name" value="POLYNUCLEOTIDYL TRANSFERASE, RIBONUCLEASE H-LIKE SUPERFAMILY PROTEIN"/>
    <property type="match status" value="1"/>
</dbReference>
<dbReference type="EMBL" id="BTGU01018596">
    <property type="protein sequence ID" value="GMN74185.1"/>
    <property type="molecule type" value="Genomic_DNA"/>
</dbReference>
<evidence type="ECO:0000313" key="3">
    <source>
        <dbReference type="Proteomes" id="UP001187192"/>
    </source>
</evidence>
<dbReference type="Proteomes" id="UP001187192">
    <property type="component" value="Unassembled WGS sequence"/>
</dbReference>
<dbReference type="InterPro" id="IPR053151">
    <property type="entry name" value="RNase_H-like"/>
</dbReference>
<reference evidence="2" key="1">
    <citation type="submission" date="2023-07" db="EMBL/GenBank/DDBJ databases">
        <title>draft genome sequence of fig (Ficus carica).</title>
        <authorList>
            <person name="Takahashi T."/>
            <person name="Nishimura K."/>
        </authorList>
    </citation>
    <scope>NUCLEOTIDE SEQUENCE</scope>
</reference>
<dbReference type="Pfam" id="PF13456">
    <property type="entry name" value="RVT_3"/>
    <property type="match status" value="1"/>
</dbReference>
<organism evidence="2 3">
    <name type="scientific">Ficus carica</name>
    <name type="common">Common fig</name>
    <dbReference type="NCBI Taxonomy" id="3494"/>
    <lineage>
        <taxon>Eukaryota</taxon>
        <taxon>Viridiplantae</taxon>
        <taxon>Streptophyta</taxon>
        <taxon>Embryophyta</taxon>
        <taxon>Tracheophyta</taxon>
        <taxon>Spermatophyta</taxon>
        <taxon>Magnoliopsida</taxon>
        <taxon>eudicotyledons</taxon>
        <taxon>Gunneridae</taxon>
        <taxon>Pentapetalae</taxon>
        <taxon>rosids</taxon>
        <taxon>fabids</taxon>
        <taxon>Rosales</taxon>
        <taxon>Moraceae</taxon>
        <taxon>Ficeae</taxon>
        <taxon>Ficus</taxon>
    </lineage>
</organism>
<dbReference type="SUPFAM" id="SSF53098">
    <property type="entry name" value="Ribonuclease H-like"/>
    <property type="match status" value="1"/>
</dbReference>
<keyword evidence="3" id="KW-1185">Reference proteome</keyword>
<dbReference type="GO" id="GO:0003676">
    <property type="term" value="F:nucleic acid binding"/>
    <property type="evidence" value="ECO:0007669"/>
    <property type="project" value="InterPro"/>
</dbReference>
<dbReference type="InterPro" id="IPR002156">
    <property type="entry name" value="RNaseH_domain"/>
</dbReference>
<dbReference type="GO" id="GO:0004523">
    <property type="term" value="F:RNA-DNA hybrid ribonuclease activity"/>
    <property type="evidence" value="ECO:0007669"/>
    <property type="project" value="InterPro"/>
</dbReference>
<sequence>MGLRKRRFNPLPTVGNVLPGGDIKIHVDAAVKQHLNYVGIGVVMRDDEGVVLHAFSKRILGVFSPHVAECLAAREGSSLATSLGYNR</sequence>
<dbReference type="PANTHER" id="PTHR47723">
    <property type="entry name" value="OS05G0353850 PROTEIN"/>
    <property type="match status" value="1"/>
</dbReference>
<evidence type="ECO:0000259" key="1">
    <source>
        <dbReference type="Pfam" id="PF13456"/>
    </source>
</evidence>
<dbReference type="InterPro" id="IPR036397">
    <property type="entry name" value="RNaseH_sf"/>
</dbReference>
<protein>
    <recommendedName>
        <fullName evidence="1">RNase H type-1 domain-containing protein</fullName>
    </recommendedName>
</protein>
<comment type="caution">
    <text evidence="2">The sequence shown here is derived from an EMBL/GenBank/DDBJ whole genome shotgun (WGS) entry which is preliminary data.</text>
</comment>
<accession>A0AA88EIU8</accession>
<feature type="domain" description="RNase H type-1" evidence="1">
    <location>
        <begin position="27"/>
        <end position="86"/>
    </location>
</feature>
<dbReference type="InterPro" id="IPR012337">
    <property type="entry name" value="RNaseH-like_sf"/>
</dbReference>